<dbReference type="InterPro" id="IPR051345">
    <property type="entry name" value="Importin_beta-like_NTR"/>
</dbReference>
<dbReference type="SUPFAM" id="SSF48371">
    <property type="entry name" value="ARM repeat"/>
    <property type="match status" value="1"/>
</dbReference>
<dbReference type="Gene3D" id="1.25.10.10">
    <property type="entry name" value="Leucine-rich Repeat Variant"/>
    <property type="match status" value="1"/>
</dbReference>
<dbReference type="GeneID" id="30036086"/>
<dbReference type="RefSeq" id="XP_018733676.1">
    <property type="nucleotide sequence ID" value="XM_018881048.1"/>
</dbReference>
<evidence type="ECO:0000256" key="4">
    <source>
        <dbReference type="ARBA" id="ARBA00022927"/>
    </source>
</evidence>
<comment type="similarity">
    <text evidence="2">Belongs to the importin beta family.</text>
</comment>
<dbReference type="InterPro" id="IPR057942">
    <property type="entry name" value="TPR_TNPO3_IPO13_3rd"/>
</dbReference>
<evidence type="ECO:0000256" key="1">
    <source>
        <dbReference type="ARBA" id="ARBA00004123"/>
    </source>
</evidence>
<evidence type="ECO:0000313" key="7">
    <source>
        <dbReference type="Proteomes" id="UP000189580"/>
    </source>
</evidence>
<accession>A0A167C4C0</accession>
<keyword evidence="4" id="KW-0653">Protein transport</keyword>
<keyword evidence="3" id="KW-0813">Transport</keyword>
<comment type="subcellular location">
    <subcellularLocation>
        <location evidence="1">Nucleus</location>
    </subcellularLocation>
</comment>
<evidence type="ECO:0000256" key="2">
    <source>
        <dbReference type="ARBA" id="ARBA00007991"/>
    </source>
</evidence>
<proteinExistence type="inferred from homology"/>
<dbReference type="PANTHER" id="PTHR12363">
    <property type="entry name" value="TRANSPORTIN 3 AND IMPORTIN 13"/>
    <property type="match status" value="1"/>
</dbReference>
<protein>
    <submittedName>
        <fullName evidence="6">Kap122p</fullName>
    </submittedName>
</protein>
<dbReference type="GO" id="GO:0005634">
    <property type="term" value="C:nucleus"/>
    <property type="evidence" value="ECO:0007669"/>
    <property type="project" value="UniProtKB-SubCell"/>
</dbReference>
<keyword evidence="7" id="KW-1185">Reference proteome</keyword>
<gene>
    <name evidence="6" type="primary">KAP122</name>
    <name evidence="6" type="ORF">AWJ20_4001</name>
</gene>
<dbReference type="InterPro" id="IPR040520">
    <property type="entry name" value="Importin_rep_3"/>
</dbReference>
<dbReference type="PANTHER" id="PTHR12363:SF33">
    <property type="entry name" value="IMPORTIN-13"/>
    <property type="match status" value="1"/>
</dbReference>
<dbReference type="AlphaFoldDB" id="A0A167C4C0"/>
<dbReference type="EMBL" id="CP014500">
    <property type="protein sequence ID" value="ANB11199.1"/>
    <property type="molecule type" value="Genomic_DNA"/>
</dbReference>
<keyword evidence="5" id="KW-0539">Nucleus</keyword>
<reference evidence="6 7" key="1">
    <citation type="submission" date="2016-02" db="EMBL/GenBank/DDBJ databases">
        <title>Complete genome sequence and transcriptome regulation of the pentose utilising yeast Sugiyamaella lignohabitans.</title>
        <authorList>
            <person name="Bellasio M."/>
            <person name="Peymann A."/>
            <person name="Valli M."/>
            <person name="Sipitzky M."/>
            <person name="Graf A."/>
            <person name="Sauer M."/>
            <person name="Marx H."/>
            <person name="Mattanovich D."/>
        </authorList>
    </citation>
    <scope>NUCLEOTIDE SEQUENCE [LARGE SCALE GENOMIC DNA]</scope>
    <source>
        <strain evidence="6 7">CBS 10342</strain>
    </source>
</reference>
<dbReference type="Proteomes" id="UP000189580">
    <property type="component" value="Chromosome c"/>
</dbReference>
<sequence>MITFDDKDVDQLGSQLLAQLSAEDLNLILRFCKTLLDDYKSNSASDLKNAEVQATLISNLPYFLKIAQISFIGVEGAGGVNSSDNKVVELLLQCLETTSTWINHFLKYTEAEAQLKHFVPWFLTHLEASFSLQDDSIFKEICDMVVEMFRYNQNVWDRSTRERLYQFTFSVSPTILPPLLTLTEGLDDRNISYCRLVISIAEFLTPKYLQDPDNNGSFKQLLELLIAFSSIQPTPMVEDTMAMEILEFWNGFVEEIVGGGYLSSEQPQTGYINQIIGIYWNRIMLPPDNITNTWEKDTWQEFLSFRRDFCDFLELAYPIVSSKLFGLLVNSIVENIQQSHKTDGTRDPSSMNWRQIECSLYCLNGLSEMIGTSGDEYSTVQLVFNSSLWEDLSSCNSLRVRQTAVSLIGSFDTFFERPEGQPYLTTTLSYLFKSLSIPDLSLTASRSIQKLCASSRKHLVSLLPTLMDLYCSRQYYKTTGTVAHERTVNAIACVIQALDNLEEKAQYADRLVSILVEQLPVTIENKSQLTDPEVMLLVVSLLKCIVNIGKGLRIPEETASPNREELQSLATFWNTYSSSTREKIVGTIQWLTMDAIPFSQDPQICEVCCDIFKSGFSEIVPNPFVFDPDTILTFISAKHQYGPPTCYTTLIELSSCLVTSSSVGESTLATEYISELLQTFFSSTHENDYEPDIQIGNMQLLTQIYSHYPDSFLSNQSALPFLIGFATEMLASNDRFVIRATSKFWTTVITKDNARNETSRTRRSEILHSAGPLIVDKVVGKISGEAIRSDLECYTDVIKKLVNKYPLESKPWFVNSIINNPRPDLAKQDLSLRTRFLTKIFNLRGSRETNEVVKNFWSDCKGIANYT</sequence>
<evidence type="ECO:0000256" key="5">
    <source>
        <dbReference type="ARBA" id="ARBA00023242"/>
    </source>
</evidence>
<dbReference type="InterPro" id="IPR011989">
    <property type="entry name" value="ARM-like"/>
</dbReference>
<dbReference type="OrthoDB" id="2016913at2759"/>
<name>A0A167C4C0_9ASCO</name>
<dbReference type="GO" id="GO:0006606">
    <property type="term" value="P:protein import into nucleus"/>
    <property type="evidence" value="ECO:0007669"/>
    <property type="project" value="TreeGrafter"/>
</dbReference>
<dbReference type="Pfam" id="PF18806">
    <property type="entry name" value="Importin_rep_3"/>
    <property type="match status" value="1"/>
</dbReference>
<dbReference type="GO" id="GO:0005737">
    <property type="term" value="C:cytoplasm"/>
    <property type="evidence" value="ECO:0007669"/>
    <property type="project" value="TreeGrafter"/>
</dbReference>
<dbReference type="Pfam" id="PF24140">
    <property type="entry name" value="TPR_TNPO3_IPO13_3rd"/>
    <property type="match status" value="1"/>
</dbReference>
<organism evidence="6 7">
    <name type="scientific">Sugiyamaella lignohabitans</name>
    <dbReference type="NCBI Taxonomy" id="796027"/>
    <lineage>
        <taxon>Eukaryota</taxon>
        <taxon>Fungi</taxon>
        <taxon>Dikarya</taxon>
        <taxon>Ascomycota</taxon>
        <taxon>Saccharomycotina</taxon>
        <taxon>Dipodascomycetes</taxon>
        <taxon>Dipodascales</taxon>
        <taxon>Trichomonascaceae</taxon>
        <taxon>Sugiyamaella</taxon>
    </lineage>
</organism>
<dbReference type="KEGG" id="slb:AWJ20_4001"/>
<evidence type="ECO:0000313" key="6">
    <source>
        <dbReference type="EMBL" id="ANB11199.1"/>
    </source>
</evidence>
<dbReference type="InterPro" id="IPR016024">
    <property type="entry name" value="ARM-type_fold"/>
</dbReference>
<evidence type="ECO:0000256" key="3">
    <source>
        <dbReference type="ARBA" id="ARBA00022448"/>
    </source>
</evidence>